<dbReference type="InterPro" id="IPR001525">
    <property type="entry name" value="C5_MeTfrase"/>
</dbReference>
<comment type="caution">
    <text evidence="8">The sequence shown here is derived from an EMBL/GenBank/DDBJ whole genome shotgun (WGS) entry which is preliminary data.</text>
</comment>
<dbReference type="Gene3D" id="3.40.50.300">
    <property type="entry name" value="P-loop containing nucleotide triphosphate hydrolases"/>
    <property type="match status" value="1"/>
</dbReference>
<dbReference type="InterPro" id="IPR027417">
    <property type="entry name" value="P-loop_NTPase"/>
</dbReference>
<evidence type="ECO:0000256" key="4">
    <source>
        <dbReference type="ARBA" id="ARBA00022801"/>
    </source>
</evidence>
<dbReference type="GO" id="GO:0006281">
    <property type="term" value="P:DNA repair"/>
    <property type="evidence" value="ECO:0007669"/>
    <property type="project" value="TreeGrafter"/>
</dbReference>
<dbReference type="InterPro" id="IPR038718">
    <property type="entry name" value="SNF2-like_sf"/>
</dbReference>
<evidence type="ECO:0000313" key="9">
    <source>
        <dbReference type="Proteomes" id="UP000800093"/>
    </source>
</evidence>
<keyword evidence="2" id="KW-0808">Transferase</keyword>
<dbReference type="SUPFAM" id="SSF52540">
    <property type="entry name" value="P-loop containing nucleoside triphosphate hydrolases"/>
    <property type="match status" value="2"/>
</dbReference>
<dbReference type="Pfam" id="PF00145">
    <property type="entry name" value="DNA_methylase"/>
    <property type="match status" value="1"/>
</dbReference>
<evidence type="ECO:0000256" key="1">
    <source>
        <dbReference type="ARBA" id="ARBA00022603"/>
    </source>
</evidence>
<dbReference type="GO" id="GO:0008094">
    <property type="term" value="F:ATP-dependent activity, acting on DNA"/>
    <property type="evidence" value="ECO:0007669"/>
    <property type="project" value="TreeGrafter"/>
</dbReference>
<proteinExistence type="predicted"/>
<dbReference type="Proteomes" id="UP000800093">
    <property type="component" value="Unassembled WGS sequence"/>
</dbReference>
<evidence type="ECO:0000256" key="6">
    <source>
        <dbReference type="SAM" id="MobiDB-lite"/>
    </source>
</evidence>
<evidence type="ECO:0000256" key="3">
    <source>
        <dbReference type="ARBA" id="ARBA00022741"/>
    </source>
</evidence>
<dbReference type="Gene3D" id="3.40.50.10810">
    <property type="entry name" value="Tandem AAA-ATPase domain"/>
    <property type="match status" value="2"/>
</dbReference>
<dbReference type="GO" id="GO:0005634">
    <property type="term" value="C:nucleus"/>
    <property type="evidence" value="ECO:0007669"/>
    <property type="project" value="TreeGrafter"/>
</dbReference>
<dbReference type="OrthoDB" id="423221at2759"/>
<evidence type="ECO:0000259" key="7">
    <source>
        <dbReference type="Pfam" id="PF00176"/>
    </source>
</evidence>
<dbReference type="GO" id="GO:0032259">
    <property type="term" value="P:methylation"/>
    <property type="evidence" value="ECO:0007669"/>
    <property type="project" value="UniProtKB-KW"/>
</dbReference>
<dbReference type="PANTHER" id="PTHR45626:SF26">
    <property type="entry name" value="FAMILY HELICASE, PUTATIVE (AFU_ORTHOLOGUE AFUA_2G09120)-RELATED"/>
    <property type="match status" value="1"/>
</dbReference>
<dbReference type="InterPro" id="IPR000330">
    <property type="entry name" value="SNF2_N"/>
</dbReference>
<keyword evidence="9" id="KW-1185">Reference proteome</keyword>
<protein>
    <recommendedName>
        <fullName evidence="7">SNF2 N-terminal domain-containing protein</fullName>
    </recommendedName>
</protein>
<gene>
    <name evidence="8" type="ORF">CC78DRAFT_512061</name>
</gene>
<keyword evidence="5" id="KW-0067">ATP-binding</keyword>
<dbReference type="InterPro" id="IPR029063">
    <property type="entry name" value="SAM-dependent_MTases_sf"/>
</dbReference>
<dbReference type="Gene3D" id="3.40.50.150">
    <property type="entry name" value="Vaccinia Virus protein VP39"/>
    <property type="match status" value="1"/>
</dbReference>
<keyword evidence="4" id="KW-0378">Hydrolase</keyword>
<sequence>MQDDLSDEDVDVINLGSRSKPVKKKTSNSSSSRPKAGKGIDLNLPPLSNIEDIFLDLTTRALDLGLSDAVDDLKNRNINVATMCSGTESPLIAIQMISKSLEKIGKPMILVNHHFSAEIDLVKQGFIERNFQPRALFRDVREFIPENAKTATTAYGAEVPIPEKLDILIAGFVCKDLSRLNNRPKGLEDEGESGDTWLAVHSYVKKFRPSIVLIENVQNTHKFWNAFESRWEGIGYASTWLVCDTKNYYLPQTRKRMYMVAIEKSLYGLGVNDAVDNWKNMVRQLKRQCSCPFDAFLSEDVQDLSPYGARISEVNWDLCKLRYDRIRSDERLGLKCPVTRWNENGTPRPPDFANRKWYQSQSSRVHDAIDIAYLQGAQAGYDALYKMAVWDVSQNVDRFKTAPGILPCITPNGCDFVSNRQTALGGSDLLVLQGMPKSKLLFAKETQKEQQDLAGNAMTTTVIGTAIISALIYGRSSFRDLAYEASPSPLQSDPKTKLGVPARVKDIVVPSANFQELDLQQFIKDASYSSRLCNCEGSRYVAKSPIRICQTCKHSACLACLGNPTHEYNDTISVDLRKRPNHFEETWRPRLPAQIRLYNFPDGKNSNAFSHSVAKRIREVNINSRDFSITNFQRSNNMWQISYVSADATLKLLVGECIQWQLYIKCPSLELGNSGLRETLKQPLARGLVQNSLLEPEWEIFIPHPISCKLPISGSTERVSSWRNRIGLPDFRNETVPRYLNLDIHTAEDYIVRKELSGQYALQPNCGTAMSSLYKSCKGKDIYLFLESDPISRGELDRFVFSLDCRRIPFGEARAVLAELDCSWRPWNVQVDKISNVSGTIPGRWVKTNITIAHSTVPIRANMPASLSAMTFSDCRLPWQFLDVKIDRPVDISTFSGYSWALQQVKILPFSAWTPCTSVCPQVSCICAPATPRILWNVNKNGTATAYEDRQSAAIFERMVKTRPPIFDIRASSNSKGARVQVGVNIVSLMHRARSRLSDSKECRMSWRLITNHITPSWDPFGRFRLQGSLEDPYEGPLTLRHQLSPEQKRSLMWMHKQEFGSSFTISEVEEEIHNSLGWRAEAKVETEITVRGGVLADLPSFGKTVTIIGLIKSEFELMEPHDIVESNQKRGNTRLVDIAATLVVCPPHIARQWREELERFLGLDLFEEYNVLLIERFEQLQKLTIADFQAARIVIASWKIFSQDAYVSQLAHFTAMPEPAELKGRAFDAWLNYAIQTVPLRVEELKIVGVSAFEANTKSQLESRLEKEEFKAVVPLKIRHGNAYQSYSKLRLQKDSKTVSKKKSTQQAKAMTVGSALNWISLPCPSLQLFRFNRLVVDEYHYLYENDAKNYSAYAAVRKISAVKKWLLSGVPALSNFSDVSRIASLLGVTLGRETFSDGLRSAQLERKFAADKTDFEKFLFRTKINSYYWHHQRHRRAQAFLDQFVRQNEPALKHIACTEFLRPINISMAHHAVYLELSQHLISQRMQIKKLNDRSRSDRVGRLNASLNNSITAEDALLKLALMFETLEGRSGIDVLMQKREQQLRDTKVEILSILADAETHQKRSKTAETHYASFKQDVKFLSVVGDKDAGSILADLVRDLEMEQIPRKKATDSNAAEMLKAQTSTLRSLARELLLRIRSYRFIESVKELSQEFSGVQVSRARKCSLPDCAGNIPSLSQLYLISHCGHIACQACLRERKDGEGCIHADCDVSVQPSNLIKVSELDLGRKEPEYNSYGNKLHAICKLIEQLPNDDQAIVFVPNEDTISIVKAVFDDTNISYHAVSKARPYAAENIEDFKYNTDPDHKKKVLILNLLDESASGVNLVNANHIVFVSPLLADSQHKYDSSMAQAIARSRRYRQRKTVHIYHFAALHTIDIDILEHRHKRSDALYDSTADNPLDYELSPKGKPPKEKTKCVRNKAGKMALIPMFWLTDQAVCNKLDLDPENLGNFTSSINFSETFDADDDT</sequence>
<dbReference type="GO" id="GO:0005524">
    <property type="term" value="F:ATP binding"/>
    <property type="evidence" value="ECO:0007669"/>
    <property type="project" value="UniProtKB-KW"/>
</dbReference>
<evidence type="ECO:0000313" key="8">
    <source>
        <dbReference type="EMBL" id="KAF2267412.1"/>
    </source>
</evidence>
<dbReference type="PANTHER" id="PTHR45626">
    <property type="entry name" value="TRANSCRIPTION TERMINATION FACTOR 2-RELATED"/>
    <property type="match status" value="1"/>
</dbReference>
<dbReference type="GO" id="GO:0016787">
    <property type="term" value="F:hydrolase activity"/>
    <property type="evidence" value="ECO:0007669"/>
    <property type="project" value="UniProtKB-KW"/>
</dbReference>
<dbReference type="SUPFAM" id="SSF53335">
    <property type="entry name" value="S-adenosyl-L-methionine-dependent methyltransferases"/>
    <property type="match status" value="1"/>
</dbReference>
<keyword evidence="3" id="KW-0547">Nucleotide-binding</keyword>
<feature type="domain" description="SNF2 N-terminal" evidence="7">
    <location>
        <begin position="1048"/>
        <end position="1206"/>
    </location>
</feature>
<dbReference type="Pfam" id="PF00176">
    <property type="entry name" value="SNF2-rel_dom"/>
    <property type="match status" value="1"/>
</dbReference>
<keyword evidence="1" id="KW-0489">Methyltransferase</keyword>
<evidence type="ECO:0000256" key="5">
    <source>
        <dbReference type="ARBA" id="ARBA00022840"/>
    </source>
</evidence>
<dbReference type="InterPro" id="IPR050628">
    <property type="entry name" value="SNF2_RAD54_helicase_TF"/>
</dbReference>
<dbReference type="GO" id="GO:0008168">
    <property type="term" value="F:methyltransferase activity"/>
    <property type="evidence" value="ECO:0007669"/>
    <property type="project" value="UniProtKB-KW"/>
</dbReference>
<organism evidence="8 9">
    <name type="scientific">Lojkania enalia</name>
    <dbReference type="NCBI Taxonomy" id="147567"/>
    <lineage>
        <taxon>Eukaryota</taxon>
        <taxon>Fungi</taxon>
        <taxon>Dikarya</taxon>
        <taxon>Ascomycota</taxon>
        <taxon>Pezizomycotina</taxon>
        <taxon>Dothideomycetes</taxon>
        <taxon>Pleosporomycetidae</taxon>
        <taxon>Pleosporales</taxon>
        <taxon>Pleosporales incertae sedis</taxon>
        <taxon>Lojkania</taxon>
    </lineage>
</organism>
<dbReference type="EMBL" id="ML986591">
    <property type="protein sequence ID" value="KAF2267412.1"/>
    <property type="molecule type" value="Genomic_DNA"/>
</dbReference>
<feature type="compositionally biased region" description="Acidic residues" evidence="6">
    <location>
        <begin position="1"/>
        <end position="11"/>
    </location>
</feature>
<reference evidence="9" key="1">
    <citation type="journal article" date="2020" name="Stud. Mycol.">
        <title>101 Dothideomycetes genomes: A test case for predicting lifestyles and emergence of pathogens.</title>
        <authorList>
            <person name="Haridas S."/>
            <person name="Albert R."/>
            <person name="Binder M."/>
            <person name="Bloem J."/>
            <person name="LaButti K."/>
            <person name="Salamov A."/>
            <person name="Andreopoulos B."/>
            <person name="Baker S."/>
            <person name="Barry K."/>
            <person name="Bills G."/>
            <person name="Bluhm B."/>
            <person name="Cannon C."/>
            <person name="Castanera R."/>
            <person name="Culley D."/>
            <person name="Daum C."/>
            <person name="Ezra D."/>
            <person name="Gonzalez J."/>
            <person name="Henrissat B."/>
            <person name="Kuo A."/>
            <person name="Liang C."/>
            <person name="Lipzen A."/>
            <person name="Lutzoni F."/>
            <person name="Magnuson J."/>
            <person name="Mondo S."/>
            <person name="Nolan M."/>
            <person name="Ohm R."/>
            <person name="Pangilinan J."/>
            <person name="Park H.-J."/>
            <person name="Ramirez L."/>
            <person name="Alfaro M."/>
            <person name="Sun H."/>
            <person name="Tritt A."/>
            <person name="Yoshinaga Y."/>
            <person name="Zwiers L.-H."/>
            <person name="Turgeon B."/>
            <person name="Goodwin S."/>
            <person name="Spatafora J."/>
            <person name="Crous P."/>
            <person name="Grigoriev I."/>
        </authorList>
    </citation>
    <scope>NUCLEOTIDE SEQUENCE [LARGE SCALE GENOMIC DNA]</scope>
    <source>
        <strain evidence="9">CBS 304.66</strain>
    </source>
</reference>
<evidence type="ECO:0000256" key="2">
    <source>
        <dbReference type="ARBA" id="ARBA00022679"/>
    </source>
</evidence>
<name>A0A9P4KDW2_9PLEO</name>
<feature type="region of interest" description="Disordered" evidence="6">
    <location>
        <begin position="1"/>
        <end position="41"/>
    </location>
</feature>
<accession>A0A9P4KDW2</accession>